<evidence type="ECO:0000256" key="1">
    <source>
        <dbReference type="SAM" id="MobiDB-lite"/>
    </source>
</evidence>
<keyword evidence="3" id="KW-1185">Reference proteome</keyword>
<sequence>KPCRHSPQQHPHNSSHYSLSSSVTQFPSPSKKLKTQKKSTLSPSPCYLLRLKNSTHKKKSTLSLSLSLSLSMLWSVGMIQTPSPSLKEIPNCSHCHASISLLIKATPNRSHRQGSGLEQSDATRRSCSPEG</sequence>
<evidence type="ECO:0000313" key="3">
    <source>
        <dbReference type="Proteomes" id="UP001141552"/>
    </source>
</evidence>
<protein>
    <submittedName>
        <fullName evidence="2">Uncharacterized protein</fullName>
    </submittedName>
</protein>
<evidence type="ECO:0000313" key="2">
    <source>
        <dbReference type="EMBL" id="KAJ4838327.1"/>
    </source>
</evidence>
<feature type="non-terminal residue" evidence="2">
    <location>
        <position position="1"/>
    </location>
</feature>
<dbReference type="EMBL" id="JAKUCV010003583">
    <property type="protein sequence ID" value="KAJ4838327.1"/>
    <property type="molecule type" value="Genomic_DNA"/>
</dbReference>
<reference evidence="2" key="2">
    <citation type="journal article" date="2023" name="Plants (Basel)">
        <title>Annotation of the Turnera subulata (Passifloraceae) Draft Genome Reveals the S-Locus Evolved after the Divergence of Turneroideae from Passifloroideae in a Stepwise Manner.</title>
        <authorList>
            <person name="Henning P.M."/>
            <person name="Roalson E.H."/>
            <person name="Mir W."/>
            <person name="McCubbin A.G."/>
            <person name="Shore J.S."/>
        </authorList>
    </citation>
    <scope>NUCLEOTIDE SEQUENCE</scope>
    <source>
        <strain evidence="2">F60SS</strain>
    </source>
</reference>
<feature type="region of interest" description="Disordered" evidence="1">
    <location>
        <begin position="1"/>
        <end position="41"/>
    </location>
</feature>
<comment type="caution">
    <text evidence="2">The sequence shown here is derived from an EMBL/GenBank/DDBJ whole genome shotgun (WGS) entry which is preliminary data.</text>
</comment>
<dbReference type="AlphaFoldDB" id="A0A9Q0FXF2"/>
<reference evidence="2" key="1">
    <citation type="submission" date="2022-02" db="EMBL/GenBank/DDBJ databases">
        <authorList>
            <person name="Henning P.M."/>
            <person name="McCubbin A.G."/>
            <person name="Shore J.S."/>
        </authorList>
    </citation>
    <scope>NUCLEOTIDE SEQUENCE</scope>
    <source>
        <strain evidence="2">F60SS</strain>
        <tissue evidence="2">Leaves</tissue>
    </source>
</reference>
<accession>A0A9Q0FXF2</accession>
<proteinExistence type="predicted"/>
<dbReference type="Proteomes" id="UP001141552">
    <property type="component" value="Unassembled WGS sequence"/>
</dbReference>
<gene>
    <name evidence="2" type="ORF">Tsubulata_031746</name>
</gene>
<name>A0A9Q0FXF2_9ROSI</name>
<feature type="compositionally biased region" description="Low complexity" evidence="1">
    <location>
        <begin position="1"/>
        <end position="30"/>
    </location>
</feature>
<feature type="region of interest" description="Disordered" evidence="1">
    <location>
        <begin position="107"/>
        <end position="131"/>
    </location>
</feature>
<organism evidence="2 3">
    <name type="scientific">Turnera subulata</name>
    <dbReference type="NCBI Taxonomy" id="218843"/>
    <lineage>
        <taxon>Eukaryota</taxon>
        <taxon>Viridiplantae</taxon>
        <taxon>Streptophyta</taxon>
        <taxon>Embryophyta</taxon>
        <taxon>Tracheophyta</taxon>
        <taxon>Spermatophyta</taxon>
        <taxon>Magnoliopsida</taxon>
        <taxon>eudicotyledons</taxon>
        <taxon>Gunneridae</taxon>
        <taxon>Pentapetalae</taxon>
        <taxon>rosids</taxon>
        <taxon>fabids</taxon>
        <taxon>Malpighiales</taxon>
        <taxon>Passifloraceae</taxon>
        <taxon>Turnera</taxon>
    </lineage>
</organism>